<keyword evidence="2" id="KW-1185">Reference proteome</keyword>
<protein>
    <submittedName>
        <fullName evidence="1">Adenosine-specific kinase</fullName>
    </submittedName>
</protein>
<dbReference type="Proteomes" id="UP000671879">
    <property type="component" value="Chromosome"/>
</dbReference>
<dbReference type="RefSeq" id="WP_274372614.1">
    <property type="nucleotide sequence ID" value="NZ_CP072943.1"/>
</dbReference>
<keyword evidence="1" id="KW-0808">Transferase</keyword>
<name>A0A9Q7EW72_9BACT</name>
<dbReference type="InterPro" id="IPR007153">
    <property type="entry name" value="Adenosine_kinase"/>
</dbReference>
<evidence type="ECO:0000313" key="2">
    <source>
        <dbReference type="Proteomes" id="UP000671879"/>
    </source>
</evidence>
<dbReference type="Gene3D" id="3.40.1520.10">
    <property type="entry name" value="Ta1353-like"/>
    <property type="match status" value="1"/>
</dbReference>
<dbReference type="PANTHER" id="PTHR36155:SF1">
    <property type="entry name" value="BLL5354 PROTEIN"/>
    <property type="match status" value="1"/>
</dbReference>
<sequence length="165" mass="18155">MAEVRKWEVVDMTLPEGSNIILAHSHFIKTVEDVYEALVTSSPLLEFGIAFCEASGPCLIRYDGNAEELIQKAVENAERLAAGHTLVVLIRKGYPVNVLDRIKAVQEVCRVYAATANPLQVLVFETNQGRGIAGVVDGFPSKGIETAEDVVDRKTLLREVIGYKR</sequence>
<gene>
    <name evidence="1" type="ORF">KAR29_08715</name>
</gene>
<accession>A0A9Q7EW72</accession>
<dbReference type="SUPFAM" id="SSF103165">
    <property type="entry name" value="Ta1353-like"/>
    <property type="match status" value="1"/>
</dbReference>
<dbReference type="EMBL" id="CP072943">
    <property type="protein sequence ID" value="QTX31450.1"/>
    <property type="molecule type" value="Genomic_DNA"/>
</dbReference>
<proteinExistence type="predicted"/>
<dbReference type="GO" id="GO:0016301">
    <property type="term" value="F:kinase activity"/>
    <property type="evidence" value="ECO:0007669"/>
    <property type="project" value="UniProtKB-KW"/>
</dbReference>
<organism evidence="1 2">
    <name type="scientific">Aminithiophilus ramosus</name>
    <dbReference type="NCBI Taxonomy" id="3029084"/>
    <lineage>
        <taxon>Bacteria</taxon>
        <taxon>Thermotogati</taxon>
        <taxon>Synergistota</taxon>
        <taxon>Synergistia</taxon>
        <taxon>Synergistales</taxon>
        <taxon>Aminithiophilaceae</taxon>
        <taxon>Aminithiophilus</taxon>
    </lineage>
</organism>
<reference evidence="2" key="1">
    <citation type="submission" date="2021-04" db="EMBL/GenBank/DDBJ databases">
        <title>A novel Synergistetes isolate from a pyrite-forming mixed culture.</title>
        <authorList>
            <person name="Bunk B."/>
            <person name="Sproer C."/>
            <person name="Spring S."/>
            <person name="Pester M."/>
        </authorList>
    </citation>
    <scope>NUCLEOTIDE SEQUENCE [LARGE SCALE GENOMIC DNA]</scope>
    <source>
        <strain evidence="2">J.5.4.2-T.3.5.2</strain>
    </source>
</reference>
<dbReference type="Pfam" id="PF04008">
    <property type="entry name" value="Adenosine_kin"/>
    <property type="match status" value="1"/>
</dbReference>
<dbReference type="AlphaFoldDB" id="A0A9Q7EW72"/>
<dbReference type="KEGG" id="aram:KAR29_08715"/>
<dbReference type="InterPro" id="IPR036902">
    <property type="entry name" value="Ta1353-like_sf"/>
</dbReference>
<dbReference type="PANTHER" id="PTHR36155">
    <property type="entry name" value="BLL5354 PROTEIN"/>
    <property type="match status" value="1"/>
</dbReference>
<evidence type="ECO:0000313" key="1">
    <source>
        <dbReference type="EMBL" id="QTX31450.1"/>
    </source>
</evidence>
<keyword evidence="1" id="KW-0418">Kinase</keyword>